<evidence type="ECO:0000313" key="3">
    <source>
        <dbReference type="Proteomes" id="UP000007129"/>
    </source>
</evidence>
<feature type="transmembrane region" description="Helical" evidence="1">
    <location>
        <begin position="34"/>
        <end position="52"/>
    </location>
</feature>
<organism evidence="2 3">
    <name type="scientific">Macrophomina phaseolina (strain MS6)</name>
    <name type="common">Charcoal rot fungus</name>
    <dbReference type="NCBI Taxonomy" id="1126212"/>
    <lineage>
        <taxon>Eukaryota</taxon>
        <taxon>Fungi</taxon>
        <taxon>Dikarya</taxon>
        <taxon>Ascomycota</taxon>
        <taxon>Pezizomycotina</taxon>
        <taxon>Dothideomycetes</taxon>
        <taxon>Dothideomycetes incertae sedis</taxon>
        <taxon>Botryosphaeriales</taxon>
        <taxon>Botryosphaeriaceae</taxon>
        <taxon>Macrophomina</taxon>
    </lineage>
</organism>
<keyword evidence="1" id="KW-0812">Transmembrane</keyword>
<dbReference type="InParanoid" id="K2RY99"/>
<dbReference type="EMBL" id="AHHD01000679">
    <property type="protein sequence ID" value="EKG09425.1"/>
    <property type="molecule type" value="Genomic_DNA"/>
</dbReference>
<dbReference type="HOGENOM" id="CLU_2558711_0_0_1"/>
<comment type="caution">
    <text evidence="2">The sequence shown here is derived from an EMBL/GenBank/DDBJ whole genome shotgun (WGS) entry which is preliminary data.</text>
</comment>
<gene>
    <name evidence="2" type="ORF">MPH_13543</name>
</gene>
<sequence length="82" mass="8963">MSTTLAKDDYHLNDTQKQIRLASIACSQFSVDDWLLLLGLTGYAVMTVFLVLSINDGGFGRKTGELPVSVLHTGLKVQYSLS</sequence>
<evidence type="ECO:0000256" key="1">
    <source>
        <dbReference type="SAM" id="Phobius"/>
    </source>
</evidence>
<evidence type="ECO:0000313" key="2">
    <source>
        <dbReference type="EMBL" id="EKG09425.1"/>
    </source>
</evidence>
<proteinExistence type="predicted"/>
<dbReference type="VEuPathDB" id="FungiDB:MPH_13543"/>
<keyword evidence="1" id="KW-1133">Transmembrane helix</keyword>
<keyword evidence="1" id="KW-0472">Membrane</keyword>
<accession>K2RY99</accession>
<protein>
    <submittedName>
        <fullName evidence="2">Uncharacterized protein</fullName>
    </submittedName>
</protein>
<dbReference type="Proteomes" id="UP000007129">
    <property type="component" value="Unassembled WGS sequence"/>
</dbReference>
<reference evidence="2 3" key="1">
    <citation type="journal article" date="2012" name="BMC Genomics">
        <title>Tools to kill: Genome of one of the most destructive plant pathogenic fungi Macrophomina phaseolina.</title>
        <authorList>
            <person name="Islam M.S."/>
            <person name="Haque M.S."/>
            <person name="Islam M.M."/>
            <person name="Emdad E.M."/>
            <person name="Halim A."/>
            <person name="Hossen Q.M.M."/>
            <person name="Hossain M.Z."/>
            <person name="Ahmed B."/>
            <person name="Rahim S."/>
            <person name="Rahman M.S."/>
            <person name="Alam M.M."/>
            <person name="Hou S."/>
            <person name="Wan X."/>
            <person name="Saito J.A."/>
            <person name="Alam M."/>
        </authorList>
    </citation>
    <scope>NUCLEOTIDE SEQUENCE [LARGE SCALE GENOMIC DNA]</scope>
    <source>
        <strain evidence="2 3">MS6</strain>
    </source>
</reference>
<dbReference type="AlphaFoldDB" id="K2RY99"/>
<name>K2RY99_MACPH</name>